<evidence type="ECO:0000313" key="1">
    <source>
        <dbReference type="EMBL" id="CAJ1051444.1"/>
    </source>
</evidence>
<accession>A0AAV1ERW8</accession>
<evidence type="ECO:0000313" key="2">
    <source>
        <dbReference type="Proteomes" id="UP001178508"/>
    </source>
</evidence>
<protein>
    <submittedName>
        <fullName evidence="1">Uncharacterized protein</fullName>
    </submittedName>
</protein>
<dbReference type="AlphaFoldDB" id="A0AAV1ERW8"/>
<keyword evidence="2" id="KW-1185">Reference proteome</keyword>
<name>A0AAV1ERW8_XYRNO</name>
<reference evidence="1" key="1">
    <citation type="submission" date="2023-08" db="EMBL/GenBank/DDBJ databases">
        <authorList>
            <person name="Alioto T."/>
            <person name="Alioto T."/>
            <person name="Gomez Garrido J."/>
        </authorList>
    </citation>
    <scope>NUCLEOTIDE SEQUENCE</scope>
</reference>
<proteinExistence type="predicted"/>
<gene>
    <name evidence="1" type="ORF">XNOV1_A033615</name>
</gene>
<organism evidence="1 2">
    <name type="scientific">Xyrichtys novacula</name>
    <name type="common">Pearly razorfish</name>
    <name type="synonym">Hemipteronotus novacula</name>
    <dbReference type="NCBI Taxonomy" id="13765"/>
    <lineage>
        <taxon>Eukaryota</taxon>
        <taxon>Metazoa</taxon>
        <taxon>Chordata</taxon>
        <taxon>Craniata</taxon>
        <taxon>Vertebrata</taxon>
        <taxon>Euteleostomi</taxon>
        <taxon>Actinopterygii</taxon>
        <taxon>Neopterygii</taxon>
        <taxon>Teleostei</taxon>
        <taxon>Neoteleostei</taxon>
        <taxon>Acanthomorphata</taxon>
        <taxon>Eupercaria</taxon>
        <taxon>Labriformes</taxon>
        <taxon>Labridae</taxon>
        <taxon>Xyrichtys</taxon>
    </lineage>
</organism>
<sequence>MDVIHFQAQKHSPLFKSLSPSLSGHTPLPLIMKCRNTAPCFIACTTPEMINNPCLVTIHHVSAREEDETVMKCPISTHTTTDQHSNRSHWVKPPFSHQLGSRCICSDLGVPLLHSFHGNADAMGSSWS</sequence>
<dbReference type="EMBL" id="OY660865">
    <property type="protein sequence ID" value="CAJ1051444.1"/>
    <property type="molecule type" value="Genomic_DNA"/>
</dbReference>
<dbReference type="Proteomes" id="UP001178508">
    <property type="component" value="Chromosome 2"/>
</dbReference>